<reference evidence="1" key="1">
    <citation type="journal article" date="2014" name="Int. J. Syst. Evol. Microbiol.">
        <title>Complete genome sequence of Corynebacterium casei LMG S-19264T (=DSM 44701T), isolated from a smear-ripened cheese.</title>
        <authorList>
            <consortium name="US DOE Joint Genome Institute (JGI-PGF)"/>
            <person name="Walter F."/>
            <person name="Albersmeier A."/>
            <person name="Kalinowski J."/>
            <person name="Ruckert C."/>
        </authorList>
    </citation>
    <scope>NUCLEOTIDE SEQUENCE</scope>
    <source>
        <strain evidence="1">KCTC 22169</strain>
    </source>
</reference>
<evidence type="ECO:0008006" key="3">
    <source>
        <dbReference type="Google" id="ProtNLM"/>
    </source>
</evidence>
<dbReference type="Gene3D" id="3.10.20.30">
    <property type="match status" value="1"/>
</dbReference>
<dbReference type="AlphaFoldDB" id="A0A918NJQ0"/>
<keyword evidence="2" id="KW-1185">Reference proteome</keyword>
<dbReference type="InterPro" id="IPR016155">
    <property type="entry name" value="Mopterin_synth/thiamin_S_b"/>
</dbReference>
<name>A0A918NJQ0_9GAMM</name>
<dbReference type="InterPro" id="IPR012675">
    <property type="entry name" value="Beta-grasp_dom_sf"/>
</dbReference>
<dbReference type="InterPro" id="IPR003749">
    <property type="entry name" value="ThiS/MoaD-like"/>
</dbReference>
<evidence type="ECO:0000313" key="1">
    <source>
        <dbReference type="EMBL" id="GGX72967.1"/>
    </source>
</evidence>
<comment type="caution">
    <text evidence="1">The sequence shown here is derived from an EMBL/GenBank/DDBJ whole genome shotgun (WGS) entry which is preliminary data.</text>
</comment>
<sequence length="89" mass="9939">MVEVSFTQNLQRHVECHALQVADGTLAEVLERVFEVYPALKDYVLTEQGELRKHVMLAIDQQLVQGALPARQRLNSGSRLHVMQALSGG</sequence>
<evidence type="ECO:0000313" key="2">
    <source>
        <dbReference type="Proteomes" id="UP000626148"/>
    </source>
</evidence>
<dbReference type="PANTHER" id="PTHR38031:SF1">
    <property type="entry name" value="SULFUR CARRIER PROTEIN CYSO"/>
    <property type="match status" value="1"/>
</dbReference>
<dbReference type="RefSeq" id="WP_189613134.1">
    <property type="nucleotide sequence ID" value="NZ_BMXR01000016.1"/>
</dbReference>
<dbReference type="EMBL" id="BMXR01000016">
    <property type="protein sequence ID" value="GGX72967.1"/>
    <property type="molecule type" value="Genomic_DNA"/>
</dbReference>
<accession>A0A918NJQ0</accession>
<organism evidence="1 2">
    <name type="scientific">Saccharospirillum salsuginis</name>
    <dbReference type="NCBI Taxonomy" id="418750"/>
    <lineage>
        <taxon>Bacteria</taxon>
        <taxon>Pseudomonadati</taxon>
        <taxon>Pseudomonadota</taxon>
        <taxon>Gammaproteobacteria</taxon>
        <taxon>Oceanospirillales</taxon>
        <taxon>Saccharospirillaceae</taxon>
        <taxon>Saccharospirillum</taxon>
    </lineage>
</organism>
<protein>
    <recommendedName>
        <fullName evidence="3">ThiS family protein</fullName>
    </recommendedName>
</protein>
<reference evidence="1" key="2">
    <citation type="submission" date="2020-09" db="EMBL/GenBank/DDBJ databases">
        <authorList>
            <person name="Sun Q."/>
            <person name="Kim S."/>
        </authorList>
    </citation>
    <scope>NUCLEOTIDE SEQUENCE</scope>
    <source>
        <strain evidence="1">KCTC 22169</strain>
    </source>
</reference>
<dbReference type="CDD" id="cd17040">
    <property type="entry name" value="Ubl_MoaD_like"/>
    <property type="match status" value="1"/>
</dbReference>
<dbReference type="InterPro" id="IPR052045">
    <property type="entry name" value="Sulfur_Carrier/Prot_Modifier"/>
</dbReference>
<dbReference type="SUPFAM" id="SSF54285">
    <property type="entry name" value="MoaD/ThiS"/>
    <property type="match status" value="1"/>
</dbReference>
<proteinExistence type="predicted"/>
<dbReference type="PANTHER" id="PTHR38031">
    <property type="entry name" value="SULFUR CARRIER PROTEIN SLR0821-RELATED"/>
    <property type="match status" value="1"/>
</dbReference>
<dbReference type="Pfam" id="PF02597">
    <property type="entry name" value="ThiS"/>
    <property type="match status" value="1"/>
</dbReference>
<gene>
    <name evidence="1" type="ORF">GCM10007392_45430</name>
</gene>
<dbReference type="Proteomes" id="UP000626148">
    <property type="component" value="Unassembled WGS sequence"/>
</dbReference>